<dbReference type="InterPro" id="IPR045864">
    <property type="entry name" value="aa-tRNA-synth_II/BPL/LPL"/>
</dbReference>
<comment type="caution">
    <text evidence="2">The sequence shown here is derived from an EMBL/GenBank/DDBJ whole genome shotgun (WGS) entry which is preliminary data.</text>
</comment>
<evidence type="ECO:0000259" key="1">
    <source>
        <dbReference type="PROSITE" id="PS51733"/>
    </source>
</evidence>
<reference evidence="3" key="1">
    <citation type="journal article" date="2019" name="Int. J. Syst. Evol. Microbiol.">
        <title>The Global Catalogue of Microorganisms (GCM) 10K type strain sequencing project: providing services to taxonomists for standard genome sequencing and annotation.</title>
        <authorList>
            <consortium name="The Broad Institute Genomics Platform"/>
            <consortium name="The Broad Institute Genome Sequencing Center for Infectious Disease"/>
            <person name="Wu L."/>
            <person name="Ma J."/>
        </authorList>
    </citation>
    <scope>NUCLEOTIDE SEQUENCE [LARGE SCALE GENOMIC DNA]</scope>
    <source>
        <strain evidence="3">JCM 17190</strain>
    </source>
</reference>
<keyword evidence="3" id="KW-1185">Reference proteome</keyword>
<accession>A0ABP7K8U7</accession>
<evidence type="ECO:0000313" key="2">
    <source>
        <dbReference type="EMBL" id="GAA3868111.1"/>
    </source>
</evidence>
<dbReference type="Gene3D" id="3.30.930.10">
    <property type="entry name" value="Bira Bifunctional Protein, Domain 2"/>
    <property type="match status" value="1"/>
</dbReference>
<dbReference type="InterPro" id="IPR004143">
    <property type="entry name" value="BPL_LPL_catalytic"/>
</dbReference>
<organism evidence="2 3">
    <name type="scientific">Celeribacter arenosi</name>
    <dbReference type="NCBI Taxonomy" id="792649"/>
    <lineage>
        <taxon>Bacteria</taxon>
        <taxon>Pseudomonadati</taxon>
        <taxon>Pseudomonadota</taxon>
        <taxon>Alphaproteobacteria</taxon>
        <taxon>Rhodobacterales</taxon>
        <taxon>Roseobacteraceae</taxon>
        <taxon>Celeribacter</taxon>
    </lineage>
</organism>
<dbReference type="SUPFAM" id="SSF55681">
    <property type="entry name" value="Class II aaRS and biotin synthetases"/>
    <property type="match status" value="1"/>
</dbReference>
<sequence length="236" mass="24955">MAGGPRVGLWSATQRSLVCPRAFGAKVGYGEGAALSADSGWPVFQRPTGGGVVPQGPMVANLALAFDAPRGFMIEDGYRLLVMVIKAALGPHGNALGVSDTPDSFCDGAWNLTAGGRKLVGTAQRWRPTNDGRARVLAHAMILIRDGIAPATQAVSTFHNAIGLAPVRADAHTSLEQAFSLRSLPIDAMHRASVEALADLQTFKDINSGRKICLTKPSTSILRSQYQTQTEQAFMA</sequence>
<proteinExistence type="predicted"/>
<name>A0ABP7K8U7_9RHOB</name>
<dbReference type="Pfam" id="PF21948">
    <property type="entry name" value="LplA-B_cat"/>
    <property type="match status" value="1"/>
</dbReference>
<gene>
    <name evidence="2" type="ORF">GCM10022404_17750</name>
</gene>
<dbReference type="Proteomes" id="UP001399917">
    <property type="component" value="Unassembled WGS sequence"/>
</dbReference>
<dbReference type="EMBL" id="BAABDF010000007">
    <property type="protein sequence ID" value="GAA3868111.1"/>
    <property type="molecule type" value="Genomic_DNA"/>
</dbReference>
<protein>
    <recommendedName>
        <fullName evidence="1">BPL/LPL catalytic domain-containing protein</fullName>
    </recommendedName>
</protein>
<evidence type="ECO:0000313" key="3">
    <source>
        <dbReference type="Proteomes" id="UP001399917"/>
    </source>
</evidence>
<dbReference type="PROSITE" id="PS51733">
    <property type="entry name" value="BPL_LPL_CATALYTIC"/>
    <property type="match status" value="1"/>
</dbReference>
<feature type="domain" description="BPL/LPL catalytic" evidence="1">
    <location>
        <begin position="1"/>
        <end position="187"/>
    </location>
</feature>